<dbReference type="InterPro" id="IPR002328">
    <property type="entry name" value="ADH_Zn_CS"/>
</dbReference>
<dbReference type="Pfam" id="PF08240">
    <property type="entry name" value="ADH_N"/>
    <property type="match status" value="1"/>
</dbReference>
<feature type="domain" description="Enoyl reductase (ER)" evidence="6">
    <location>
        <begin position="13"/>
        <end position="371"/>
    </location>
</feature>
<evidence type="ECO:0000256" key="4">
    <source>
        <dbReference type="ARBA" id="ARBA00023027"/>
    </source>
</evidence>
<dbReference type="InterPro" id="IPR013149">
    <property type="entry name" value="ADH-like_C"/>
</dbReference>
<dbReference type="Gene3D" id="3.90.180.10">
    <property type="entry name" value="Medium-chain alcohol dehydrogenases, catalytic domain"/>
    <property type="match status" value="1"/>
</dbReference>
<organism evidence="7 8">
    <name type="scientific">Agaribacter flavus</name>
    <dbReference type="NCBI Taxonomy" id="1902781"/>
    <lineage>
        <taxon>Bacteria</taxon>
        <taxon>Pseudomonadati</taxon>
        <taxon>Pseudomonadota</taxon>
        <taxon>Gammaproteobacteria</taxon>
        <taxon>Alteromonadales</taxon>
        <taxon>Alteromonadaceae</taxon>
        <taxon>Agaribacter</taxon>
    </lineage>
</organism>
<dbReference type="InterPro" id="IPR011032">
    <property type="entry name" value="GroES-like_sf"/>
</dbReference>
<gene>
    <name evidence="7" type="ORF">ACFOHL_15500</name>
</gene>
<evidence type="ECO:0000313" key="7">
    <source>
        <dbReference type="EMBL" id="MFC3123030.1"/>
    </source>
</evidence>
<dbReference type="InterPro" id="IPR036291">
    <property type="entry name" value="NAD(P)-bd_dom_sf"/>
</dbReference>
<evidence type="ECO:0000313" key="8">
    <source>
        <dbReference type="Proteomes" id="UP001595478"/>
    </source>
</evidence>
<dbReference type="RefSeq" id="WP_376921151.1">
    <property type="nucleotide sequence ID" value="NZ_JBHRSW010000043.1"/>
</dbReference>
<keyword evidence="3" id="KW-0560">Oxidoreductase</keyword>
<dbReference type="InterPro" id="IPR020843">
    <property type="entry name" value="ER"/>
</dbReference>
<comment type="caution">
    <text evidence="7">The sequence shown here is derived from an EMBL/GenBank/DDBJ whole genome shotgun (WGS) entry which is preliminary data.</text>
</comment>
<dbReference type="Pfam" id="PF00107">
    <property type="entry name" value="ADH_zinc_N"/>
    <property type="match status" value="1"/>
</dbReference>
<accession>A0ABV7FS99</accession>
<evidence type="ECO:0000256" key="3">
    <source>
        <dbReference type="ARBA" id="ARBA00023002"/>
    </source>
</evidence>
<dbReference type="SMART" id="SM00829">
    <property type="entry name" value="PKS_ER"/>
    <property type="match status" value="1"/>
</dbReference>
<evidence type="ECO:0000259" key="6">
    <source>
        <dbReference type="SMART" id="SM00829"/>
    </source>
</evidence>
<comment type="cofactor">
    <cofactor evidence="5">
        <name>Zn(2+)</name>
        <dbReference type="ChEBI" id="CHEBI:29105"/>
    </cofactor>
</comment>
<dbReference type="PANTHER" id="PTHR43880">
    <property type="entry name" value="ALCOHOL DEHYDROGENASE"/>
    <property type="match status" value="1"/>
</dbReference>
<comment type="similarity">
    <text evidence="5">Belongs to the zinc-containing alcohol dehydrogenase family.</text>
</comment>
<proteinExistence type="inferred from homology"/>
<keyword evidence="1 5" id="KW-0479">Metal-binding</keyword>
<sequence>MSSIKCKAAIAPGDGTFSIEETEIGAPRGDEILVKIKAAAICHTDHDSLKWGMPIVMGHEGAGVVEAIGDDVTKVAVGDEVILNWATPSYDGFQCQIGNQNICECNSPVIASHAGKISGGHVAIERTTHQGKPIERSFNLGTFSEYAIVKSSAVVKKTSKKLSWAAASTISCGVMTGAGSVFNTAKPEWGSSVVVIGTGGVGLNVVQAARISGAAKIIAIDVNEQRLEMAKEYGATDVILADRDDKGLLNAAEVVKGMTQGRGADYAFECTAVPALGVSPLAMIRNAGTAVQVSGIEEEITVDMRLFEWDKIYINPLYGGAKPDIDFPKFEALFEKGDFMLEELVTRTYKLEDLQQAFDDMLAGRNAKGVIVFD</sequence>
<keyword evidence="8" id="KW-1185">Reference proteome</keyword>
<dbReference type="PROSITE" id="PS00059">
    <property type="entry name" value="ADH_ZINC"/>
    <property type="match status" value="1"/>
</dbReference>
<dbReference type="Proteomes" id="UP001595478">
    <property type="component" value="Unassembled WGS sequence"/>
</dbReference>
<reference evidence="8" key="1">
    <citation type="journal article" date="2019" name="Int. J. Syst. Evol. Microbiol.">
        <title>The Global Catalogue of Microorganisms (GCM) 10K type strain sequencing project: providing services to taxonomists for standard genome sequencing and annotation.</title>
        <authorList>
            <consortium name="The Broad Institute Genomics Platform"/>
            <consortium name="The Broad Institute Genome Sequencing Center for Infectious Disease"/>
            <person name="Wu L."/>
            <person name="Ma J."/>
        </authorList>
    </citation>
    <scope>NUCLEOTIDE SEQUENCE [LARGE SCALE GENOMIC DNA]</scope>
    <source>
        <strain evidence="8">KCTC 52473</strain>
    </source>
</reference>
<dbReference type="Gene3D" id="3.40.50.720">
    <property type="entry name" value="NAD(P)-binding Rossmann-like Domain"/>
    <property type="match status" value="1"/>
</dbReference>
<dbReference type="SUPFAM" id="SSF51735">
    <property type="entry name" value="NAD(P)-binding Rossmann-fold domains"/>
    <property type="match status" value="1"/>
</dbReference>
<evidence type="ECO:0000256" key="2">
    <source>
        <dbReference type="ARBA" id="ARBA00022833"/>
    </source>
</evidence>
<evidence type="ECO:0000256" key="5">
    <source>
        <dbReference type="RuleBase" id="RU361277"/>
    </source>
</evidence>
<dbReference type="InterPro" id="IPR013154">
    <property type="entry name" value="ADH-like_N"/>
</dbReference>
<dbReference type="PANTHER" id="PTHR43880:SF12">
    <property type="entry name" value="ALCOHOL DEHYDROGENASE CLASS-3"/>
    <property type="match status" value="1"/>
</dbReference>
<protein>
    <submittedName>
        <fullName evidence="7">Zinc-binding dehydrogenase</fullName>
    </submittedName>
</protein>
<dbReference type="SUPFAM" id="SSF50129">
    <property type="entry name" value="GroES-like"/>
    <property type="match status" value="2"/>
</dbReference>
<name>A0ABV7FS99_9ALTE</name>
<keyword evidence="2 5" id="KW-0862">Zinc</keyword>
<keyword evidence="4" id="KW-0520">NAD</keyword>
<evidence type="ECO:0000256" key="1">
    <source>
        <dbReference type="ARBA" id="ARBA00022723"/>
    </source>
</evidence>
<dbReference type="EMBL" id="JBHRSW010000043">
    <property type="protein sequence ID" value="MFC3123030.1"/>
    <property type="molecule type" value="Genomic_DNA"/>
</dbReference>